<dbReference type="Pfam" id="PF13410">
    <property type="entry name" value="GST_C_2"/>
    <property type="match status" value="1"/>
</dbReference>
<dbReference type="SUPFAM" id="SSF52833">
    <property type="entry name" value="Thioredoxin-like"/>
    <property type="match status" value="1"/>
</dbReference>
<feature type="domain" description="GST N-terminal" evidence="1">
    <location>
        <begin position="1"/>
        <end position="78"/>
    </location>
</feature>
<evidence type="ECO:0000313" key="2">
    <source>
        <dbReference type="EMBL" id="MCP3056373.1"/>
    </source>
</evidence>
<gene>
    <name evidence="2" type="ORF">MJ956_14655</name>
</gene>
<dbReference type="RefSeq" id="WP_253965183.1">
    <property type="nucleotide sequence ID" value="NZ_JALHBS010000090.1"/>
</dbReference>
<dbReference type="EMBL" id="JALHBS010000090">
    <property type="protein sequence ID" value="MCP3056373.1"/>
    <property type="molecule type" value="Genomic_DNA"/>
</dbReference>
<dbReference type="InterPro" id="IPR036249">
    <property type="entry name" value="Thioredoxin-like_sf"/>
</dbReference>
<dbReference type="Pfam" id="PF13409">
    <property type="entry name" value="GST_N_2"/>
    <property type="match status" value="1"/>
</dbReference>
<sequence>MRLYYSSASPFAAKARMAARHCGIDVESVSVDTSAEPADLLAANPLGKIPALVLDNGTSVYDSRVICDLFDRMSGNQLVPQELDAWRSVKTFEAAADGVGDALILGVYEVRYRPEEKRHPDWVDKQMRKADRGLAFLEDHIADLPDEPTTAHFALAGLLGWMAFRFEGKIERERPKLAQWLKQFPESFPAYGELQPRAA</sequence>
<reference evidence="2" key="1">
    <citation type="submission" date="2022-03" db="EMBL/GenBank/DDBJ databases">
        <title>Aurantimonas Liuensis sp. Nov., isolated from the hadal seawater of the Mariana Trench.</title>
        <authorList>
            <person name="Liu R."/>
        </authorList>
    </citation>
    <scope>NUCLEOTIDE SEQUENCE</scope>
    <source>
        <strain evidence="2">LRZ36</strain>
    </source>
</reference>
<protein>
    <submittedName>
        <fullName evidence="2">Glutathione S-transferase</fullName>
    </submittedName>
</protein>
<dbReference type="SUPFAM" id="SSF47616">
    <property type="entry name" value="GST C-terminal domain-like"/>
    <property type="match status" value="1"/>
</dbReference>
<dbReference type="Gene3D" id="3.40.30.10">
    <property type="entry name" value="Glutaredoxin"/>
    <property type="match status" value="1"/>
</dbReference>
<organism evidence="2 3">
    <name type="scientific">Aurantimonas marianensis</name>
    <dbReference type="NCBI Taxonomy" id="2920428"/>
    <lineage>
        <taxon>Bacteria</taxon>
        <taxon>Pseudomonadati</taxon>
        <taxon>Pseudomonadota</taxon>
        <taxon>Alphaproteobacteria</taxon>
        <taxon>Hyphomicrobiales</taxon>
        <taxon>Aurantimonadaceae</taxon>
        <taxon>Aurantimonas</taxon>
    </lineage>
</organism>
<evidence type="ECO:0000313" key="3">
    <source>
        <dbReference type="Proteomes" id="UP001155220"/>
    </source>
</evidence>
<dbReference type="InterPro" id="IPR036282">
    <property type="entry name" value="Glutathione-S-Trfase_C_sf"/>
</dbReference>
<proteinExistence type="predicted"/>
<dbReference type="PANTHER" id="PTHR43968:SF6">
    <property type="entry name" value="GLUTATHIONE S-TRANSFERASE OMEGA"/>
    <property type="match status" value="1"/>
</dbReference>
<dbReference type="CDD" id="cd03049">
    <property type="entry name" value="GST_N_3"/>
    <property type="match status" value="1"/>
</dbReference>
<accession>A0A9X2HAV7</accession>
<evidence type="ECO:0000259" key="1">
    <source>
        <dbReference type="PROSITE" id="PS50404"/>
    </source>
</evidence>
<dbReference type="Proteomes" id="UP001155220">
    <property type="component" value="Unassembled WGS sequence"/>
</dbReference>
<dbReference type="PROSITE" id="PS50404">
    <property type="entry name" value="GST_NTER"/>
    <property type="match status" value="1"/>
</dbReference>
<dbReference type="CDD" id="cd03205">
    <property type="entry name" value="GST_C_6"/>
    <property type="match status" value="1"/>
</dbReference>
<dbReference type="Gene3D" id="1.20.1050.10">
    <property type="match status" value="1"/>
</dbReference>
<dbReference type="InterPro" id="IPR004045">
    <property type="entry name" value="Glutathione_S-Trfase_N"/>
</dbReference>
<dbReference type="GO" id="GO:0005737">
    <property type="term" value="C:cytoplasm"/>
    <property type="evidence" value="ECO:0007669"/>
    <property type="project" value="TreeGrafter"/>
</dbReference>
<dbReference type="InterPro" id="IPR050983">
    <property type="entry name" value="GST_Omega/HSP26"/>
</dbReference>
<dbReference type="SFLD" id="SFLDS00019">
    <property type="entry name" value="Glutathione_Transferase_(cytos"/>
    <property type="match status" value="1"/>
</dbReference>
<comment type="caution">
    <text evidence="2">The sequence shown here is derived from an EMBL/GenBank/DDBJ whole genome shotgun (WGS) entry which is preliminary data.</text>
</comment>
<keyword evidence="3" id="KW-1185">Reference proteome</keyword>
<dbReference type="PANTHER" id="PTHR43968">
    <property type="match status" value="1"/>
</dbReference>
<dbReference type="InterPro" id="IPR040079">
    <property type="entry name" value="Glutathione_S-Trfase"/>
</dbReference>
<dbReference type="AlphaFoldDB" id="A0A9X2HAV7"/>
<name>A0A9X2HAV7_9HYPH</name>